<protein>
    <submittedName>
        <fullName evidence="2">Uncharacterized protein</fullName>
    </submittedName>
</protein>
<dbReference type="EMBL" id="BAABKB010000026">
    <property type="protein sequence ID" value="GAA5024443.1"/>
    <property type="molecule type" value="Genomic_DNA"/>
</dbReference>
<evidence type="ECO:0000256" key="1">
    <source>
        <dbReference type="SAM" id="MobiDB-lite"/>
    </source>
</evidence>
<comment type="caution">
    <text evidence="2">The sequence shown here is derived from an EMBL/GenBank/DDBJ whole genome shotgun (WGS) entry which is preliminary data.</text>
</comment>
<accession>A0ABP9J8U2</accession>
<name>A0ABP9J8U2_9ACTN</name>
<feature type="region of interest" description="Disordered" evidence="1">
    <location>
        <begin position="106"/>
        <end position="127"/>
    </location>
</feature>
<dbReference type="Proteomes" id="UP001501759">
    <property type="component" value="Unassembled WGS sequence"/>
</dbReference>
<proteinExistence type="predicted"/>
<keyword evidence="3" id="KW-1185">Reference proteome</keyword>
<evidence type="ECO:0000313" key="3">
    <source>
        <dbReference type="Proteomes" id="UP001501759"/>
    </source>
</evidence>
<organism evidence="2 3">
    <name type="scientific">Streptomyces siamensis</name>
    <dbReference type="NCBI Taxonomy" id="1274986"/>
    <lineage>
        <taxon>Bacteria</taxon>
        <taxon>Bacillati</taxon>
        <taxon>Actinomycetota</taxon>
        <taxon>Actinomycetes</taxon>
        <taxon>Kitasatosporales</taxon>
        <taxon>Streptomycetaceae</taxon>
        <taxon>Streptomyces</taxon>
    </lineage>
</organism>
<evidence type="ECO:0000313" key="2">
    <source>
        <dbReference type="EMBL" id="GAA5024443.1"/>
    </source>
</evidence>
<reference evidence="3" key="1">
    <citation type="journal article" date="2019" name="Int. J. Syst. Evol. Microbiol.">
        <title>The Global Catalogue of Microorganisms (GCM) 10K type strain sequencing project: providing services to taxonomists for standard genome sequencing and annotation.</title>
        <authorList>
            <consortium name="The Broad Institute Genomics Platform"/>
            <consortium name="The Broad Institute Genome Sequencing Center for Infectious Disease"/>
            <person name="Wu L."/>
            <person name="Ma J."/>
        </authorList>
    </citation>
    <scope>NUCLEOTIDE SEQUENCE [LARGE SCALE GENOMIC DNA]</scope>
    <source>
        <strain evidence="3">JCM 18409</strain>
    </source>
</reference>
<dbReference type="RefSeq" id="WP_345655515.1">
    <property type="nucleotide sequence ID" value="NZ_BAABKB010000026.1"/>
</dbReference>
<sequence length="127" mass="14058">MSRTVHHVPAGRRATPPYWTAGLPGPLTAHHLTELRLSGVESARAWREGRRAVPARLVRSFAAYTYPRALNETFHTAHESTARAELRAFRTAAGKLLHAAPPGELLSAAEGLDHPPTRHRHRNLREG</sequence>
<gene>
    <name evidence="2" type="ORF">GCM10023335_57970</name>
</gene>
<feature type="compositionally biased region" description="Basic residues" evidence="1">
    <location>
        <begin position="117"/>
        <end position="127"/>
    </location>
</feature>